<dbReference type="RefSeq" id="WP_123226514.1">
    <property type="nucleotide sequence ID" value="NZ_RJSE01000003.1"/>
</dbReference>
<evidence type="ECO:0000313" key="3">
    <source>
        <dbReference type="EMBL" id="RNL65411.1"/>
    </source>
</evidence>
<dbReference type="Proteomes" id="UP000267128">
    <property type="component" value="Unassembled WGS sequence"/>
</dbReference>
<name>A0A3N0CQ36_9ACTN</name>
<feature type="region of interest" description="Disordered" evidence="1">
    <location>
        <begin position="129"/>
        <end position="150"/>
    </location>
</feature>
<organism evidence="3 4">
    <name type="scientific">Nocardioides marmoriginsengisoli</name>
    <dbReference type="NCBI Taxonomy" id="661483"/>
    <lineage>
        <taxon>Bacteria</taxon>
        <taxon>Bacillati</taxon>
        <taxon>Actinomycetota</taxon>
        <taxon>Actinomycetes</taxon>
        <taxon>Propionibacteriales</taxon>
        <taxon>Nocardioidaceae</taxon>
        <taxon>Nocardioides</taxon>
    </lineage>
</organism>
<keyword evidence="2" id="KW-0812">Transmembrane</keyword>
<sequence>MLSPDASHLSKYLTTLGVGIVAATLSAGGLFLRLQDGLMVSRKELAGLTPSAQRTIRDKQGFLEFATNALPWFLVVGIAVGLIVAYLGLRGWIPRQESEDKADKVAAELQEVELRKLTEPERRIAAEAEALAQAQDDASPESVGGASGAEPASRALQAELDVLGLARDALGDSHRVELGVEVQGLEKNYIVDVLARPEGSGFQYVIDVKYLRHLKSYRTTIRRAVLHQAAVVKRLGPNAVPCLVIAYGMSEPEQPAQAQELAVELAAEFLPNLRTLVLPAEQLSTVTRDQFRDAFGIL</sequence>
<feature type="transmembrane region" description="Helical" evidence="2">
    <location>
        <begin position="12"/>
        <end position="32"/>
    </location>
</feature>
<comment type="caution">
    <text evidence="3">The sequence shown here is derived from an EMBL/GenBank/DDBJ whole genome shotgun (WGS) entry which is preliminary data.</text>
</comment>
<keyword evidence="4" id="KW-1185">Reference proteome</keyword>
<dbReference type="AlphaFoldDB" id="A0A3N0CQ36"/>
<feature type="transmembrane region" description="Helical" evidence="2">
    <location>
        <begin position="69"/>
        <end position="89"/>
    </location>
</feature>
<evidence type="ECO:0000256" key="1">
    <source>
        <dbReference type="SAM" id="MobiDB-lite"/>
    </source>
</evidence>
<proteinExistence type="predicted"/>
<protein>
    <submittedName>
        <fullName evidence="3">Uncharacterized protein</fullName>
    </submittedName>
</protein>
<keyword evidence="2" id="KW-0472">Membrane</keyword>
<gene>
    <name evidence="3" type="ORF">EFK50_05500</name>
</gene>
<reference evidence="3 4" key="1">
    <citation type="submission" date="2018-11" db="EMBL/GenBank/DDBJ databases">
        <authorList>
            <person name="Li F."/>
        </authorList>
    </citation>
    <scope>NUCLEOTIDE SEQUENCE [LARGE SCALE GENOMIC DNA]</scope>
    <source>
        <strain evidence="3 4">Gsoil 097</strain>
    </source>
</reference>
<evidence type="ECO:0000256" key="2">
    <source>
        <dbReference type="SAM" id="Phobius"/>
    </source>
</evidence>
<evidence type="ECO:0000313" key="4">
    <source>
        <dbReference type="Proteomes" id="UP000267128"/>
    </source>
</evidence>
<dbReference type="EMBL" id="RJSE01000003">
    <property type="protein sequence ID" value="RNL65411.1"/>
    <property type="molecule type" value="Genomic_DNA"/>
</dbReference>
<keyword evidence="2" id="KW-1133">Transmembrane helix</keyword>
<accession>A0A3N0CQ36</accession>